<proteinExistence type="predicted"/>
<dbReference type="AlphaFoldDB" id="A0A344TGY2"/>
<keyword evidence="2" id="KW-1185">Reference proteome</keyword>
<sequence>MIDMTSIPKWRYSLLQNNELMLRRLTGLNRRKFEALHPYFENTLNDYFNKFTIEGTPRNRRPFVHGNAIFTDTRDSLLFILAYVNGNVRQVQLAEFFGIDQPKVSKYIKILRPILSQAIKTNPNALSKYKKEILFNKINK</sequence>
<evidence type="ECO:0000313" key="1">
    <source>
        <dbReference type="EMBL" id="AXE17903.1"/>
    </source>
</evidence>
<accession>A0A344TGY2</accession>
<organism evidence="1 2">
    <name type="scientific">Runella rosea</name>
    <dbReference type="NCBI Taxonomy" id="2259595"/>
    <lineage>
        <taxon>Bacteria</taxon>
        <taxon>Pseudomonadati</taxon>
        <taxon>Bacteroidota</taxon>
        <taxon>Cytophagia</taxon>
        <taxon>Cytophagales</taxon>
        <taxon>Spirosomataceae</taxon>
        <taxon>Runella</taxon>
    </lineage>
</organism>
<gene>
    <name evidence="1" type="ORF">DR864_09245</name>
</gene>
<name>A0A344TGY2_9BACT</name>
<evidence type="ECO:0000313" key="2">
    <source>
        <dbReference type="Proteomes" id="UP000251993"/>
    </source>
</evidence>
<dbReference type="Proteomes" id="UP000251993">
    <property type="component" value="Chromosome"/>
</dbReference>
<protein>
    <submittedName>
        <fullName evidence="1">Uncharacterized protein</fullName>
    </submittedName>
</protein>
<dbReference type="SUPFAM" id="SSF46785">
    <property type="entry name" value="Winged helix' DNA-binding domain"/>
    <property type="match status" value="1"/>
</dbReference>
<dbReference type="InterPro" id="IPR036390">
    <property type="entry name" value="WH_DNA-bd_sf"/>
</dbReference>
<reference evidence="1 2" key="1">
    <citation type="submission" date="2018-07" db="EMBL/GenBank/DDBJ databases">
        <title>Genome sequencing of Runella.</title>
        <authorList>
            <person name="Baek M.-G."/>
            <person name="Yi H."/>
        </authorList>
    </citation>
    <scope>NUCLEOTIDE SEQUENCE [LARGE SCALE GENOMIC DNA]</scope>
    <source>
        <strain evidence="1 2">HYN0085</strain>
    </source>
</reference>
<dbReference type="EMBL" id="CP030850">
    <property type="protein sequence ID" value="AXE17903.1"/>
    <property type="molecule type" value="Genomic_DNA"/>
</dbReference>
<dbReference type="OrthoDB" id="517619at2"/>
<dbReference type="KEGG" id="run:DR864_09245"/>